<dbReference type="Proteomes" id="UP001218231">
    <property type="component" value="Chromosome"/>
</dbReference>
<dbReference type="EMBL" id="CP117417">
    <property type="protein sequence ID" value="WCT76886.1"/>
    <property type="molecule type" value="Genomic_DNA"/>
</dbReference>
<evidence type="ECO:0008006" key="3">
    <source>
        <dbReference type="Google" id="ProtNLM"/>
    </source>
</evidence>
<name>A0ABY7TWA0_9SPHN</name>
<protein>
    <recommendedName>
        <fullName evidence="3">Biopolymer transporter ExbD</fullName>
    </recommendedName>
</protein>
<proteinExistence type="predicted"/>
<keyword evidence="2" id="KW-1185">Reference proteome</keyword>
<dbReference type="RefSeq" id="WP_273617285.1">
    <property type="nucleotide sequence ID" value="NZ_CP117417.1"/>
</dbReference>
<evidence type="ECO:0000313" key="2">
    <source>
        <dbReference type="Proteomes" id="UP001218231"/>
    </source>
</evidence>
<gene>
    <name evidence="1" type="ORF">PQ457_13280</name>
</gene>
<evidence type="ECO:0000313" key="1">
    <source>
        <dbReference type="EMBL" id="WCT76886.1"/>
    </source>
</evidence>
<reference evidence="1 2" key="1">
    <citation type="submission" date="2023-02" db="EMBL/GenBank/DDBJ databases">
        <title>Genome sequence of Novosphingobium humi KACC 19094.</title>
        <authorList>
            <person name="Kim S."/>
            <person name="Heo J."/>
            <person name="Kwon S.-W."/>
        </authorList>
    </citation>
    <scope>NUCLEOTIDE SEQUENCE [LARGE SCALE GENOMIC DNA]</scope>
    <source>
        <strain evidence="1 2">KACC 19094</strain>
    </source>
</reference>
<organism evidence="1 2">
    <name type="scientific">Novosphingobium humi</name>
    <dbReference type="NCBI Taxonomy" id="2282397"/>
    <lineage>
        <taxon>Bacteria</taxon>
        <taxon>Pseudomonadati</taxon>
        <taxon>Pseudomonadota</taxon>
        <taxon>Alphaproteobacteria</taxon>
        <taxon>Sphingomonadales</taxon>
        <taxon>Sphingomonadaceae</taxon>
        <taxon>Novosphingobium</taxon>
    </lineage>
</organism>
<sequence length="165" mass="17005">MIRPRSANRPAERPGDRLRAGAVFVPRSPVGWQTMLADLSLILFMVTAAAMADVPDRKPSAPSAAPLAPAPATPAISEPLAIWRPAPGGPTLGRWLAEQQADNRQLLSITLRYPPAAQAEALRLAAQMAAGAGGPGARARIVIEPVAAAPGVEAVAALAYDKGPA</sequence>
<accession>A0ABY7TWA0</accession>